<protein>
    <submittedName>
        <fullName evidence="1">E3 ubiquitin-protein ligase COP1</fullName>
    </submittedName>
</protein>
<accession>A0ACC1WXU0</accession>
<keyword evidence="2" id="KW-1185">Reference proteome</keyword>
<name>A0ACC1WXU0_MELAZ</name>
<gene>
    <name evidence="1" type="ORF">OWV82_023823</name>
</gene>
<evidence type="ECO:0000313" key="2">
    <source>
        <dbReference type="Proteomes" id="UP001164539"/>
    </source>
</evidence>
<reference evidence="1 2" key="1">
    <citation type="journal article" date="2023" name="Science">
        <title>Complex scaffold remodeling in plant triterpene biosynthesis.</title>
        <authorList>
            <person name="De La Pena R."/>
            <person name="Hodgson H."/>
            <person name="Liu J.C."/>
            <person name="Stephenson M.J."/>
            <person name="Martin A.C."/>
            <person name="Owen C."/>
            <person name="Harkess A."/>
            <person name="Leebens-Mack J."/>
            <person name="Jimenez L.E."/>
            <person name="Osbourn A."/>
            <person name="Sattely E.S."/>
        </authorList>
    </citation>
    <scope>NUCLEOTIDE SEQUENCE [LARGE SCALE GENOMIC DNA]</scope>
    <source>
        <strain evidence="2">cv. JPN11</strain>
        <tissue evidence="1">Leaf</tissue>
    </source>
</reference>
<proteinExistence type="predicted"/>
<dbReference type="EMBL" id="CM051406">
    <property type="protein sequence ID" value="KAJ4704000.1"/>
    <property type="molecule type" value="Genomic_DNA"/>
</dbReference>
<organism evidence="1 2">
    <name type="scientific">Melia azedarach</name>
    <name type="common">Chinaberry tree</name>
    <dbReference type="NCBI Taxonomy" id="155640"/>
    <lineage>
        <taxon>Eukaryota</taxon>
        <taxon>Viridiplantae</taxon>
        <taxon>Streptophyta</taxon>
        <taxon>Embryophyta</taxon>
        <taxon>Tracheophyta</taxon>
        <taxon>Spermatophyta</taxon>
        <taxon>Magnoliopsida</taxon>
        <taxon>eudicotyledons</taxon>
        <taxon>Gunneridae</taxon>
        <taxon>Pentapetalae</taxon>
        <taxon>rosids</taxon>
        <taxon>malvids</taxon>
        <taxon>Sapindales</taxon>
        <taxon>Meliaceae</taxon>
        <taxon>Melia</taxon>
    </lineage>
</organism>
<comment type="caution">
    <text evidence="1">The sequence shown here is derived from an EMBL/GenBank/DDBJ whole genome shotgun (WGS) entry which is preliminary data.</text>
</comment>
<dbReference type="Proteomes" id="UP001164539">
    <property type="component" value="Chromosome 13"/>
</dbReference>
<sequence length="666" mass="75063">MGESFAAGAVVPGVKSETADEPPQPPLRMVEEPQVVDKDILCPICMQIMKDAFLTACGHSFCYMCIFTHLRNKSDCPCCGYYVTSKHIFPNLLLNKLLKKTCAHHQIANAASPVENLRLALEQGCEVSVKELDGLLSLLAGKKRKVEQEEAETNIQILYDFLYCLRKQKLDELNEIQTDLQCIKEDIYAVERHRRELHRARERCLAKLRTLDDPTAVKPWPSFIDKHSNGNTSSSCNIPGWIGSCNTLSKKNDEKAQGSSQGLQTKDPYGGSNSQYATQSGVTTARKRRIHAQFNDLQECYLQKRQFWTRQSHREEERDSCTVSREVYHPALKDFKSVLTSFTQYSRLRVIAELRHGDLFHAANIVSSIEFDRDDELFATAGVSRRIKIFEFSTVVNEPRDVHYPMVEMPTRSKLSCLSWNKYTKHLIASSDYEGIVTVWDVTTSQSVMEYEEHEKRAWSVDFSSTEPSMLVSGSDDCKVKIWCTKQEACALNIDMKANICSVKYNPGSSIYVAVGSADHHVHYYDLRNISQPLYVFSGHTKAVSYVKFLSNNELASGSTDSTLRLWDVKENLPLRTFRGHTNEKNFVGLTVNSEYIACGSETNEVFVYHKAISKPAASHRFVSDVDHGDGNMGPYFISAVCWKSDSPTVLTANSQGAIKVLVLAA</sequence>
<evidence type="ECO:0000313" key="1">
    <source>
        <dbReference type="EMBL" id="KAJ4704000.1"/>
    </source>
</evidence>